<dbReference type="EMBL" id="NARP01000002">
    <property type="protein sequence ID" value="OTQ01413.1"/>
    <property type="molecule type" value="Genomic_DNA"/>
</dbReference>
<keyword evidence="2" id="KW-0479">Metal-binding</keyword>
<dbReference type="OrthoDB" id="9764050at2"/>
<evidence type="ECO:0000256" key="2">
    <source>
        <dbReference type="ARBA" id="ARBA00022723"/>
    </source>
</evidence>
<dbReference type="InterPro" id="IPR015341">
    <property type="entry name" value="Glyco_hydro_38_cen"/>
</dbReference>
<dbReference type="Pfam" id="PF01074">
    <property type="entry name" value="Glyco_hydro_38N"/>
    <property type="match status" value="1"/>
</dbReference>
<dbReference type="PANTHER" id="PTHR46017:SF2">
    <property type="entry name" value="MANNOSYLGLYCERATE HYDROLASE"/>
    <property type="match status" value="1"/>
</dbReference>
<proteinExistence type="inferred from homology"/>
<dbReference type="Gene3D" id="1.20.1270.50">
    <property type="entry name" value="Glycoside hydrolase family 38, central domain"/>
    <property type="match status" value="1"/>
</dbReference>
<dbReference type="Proteomes" id="UP000194800">
    <property type="component" value="Unassembled WGS sequence"/>
</dbReference>
<keyword evidence="3" id="KW-0378">Hydrolase</keyword>
<keyword evidence="8" id="KW-1185">Reference proteome</keyword>
<organism evidence="6 9">
    <name type="scientific">Gilliamella apicola</name>
    <dbReference type="NCBI Taxonomy" id="1196095"/>
    <lineage>
        <taxon>Bacteria</taxon>
        <taxon>Pseudomonadati</taxon>
        <taxon>Pseudomonadota</taxon>
        <taxon>Gammaproteobacteria</taxon>
        <taxon>Orbales</taxon>
        <taxon>Orbaceae</taxon>
        <taxon>Gilliamella</taxon>
    </lineage>
</organism>
<dbReference type="GO" id="GO:0004559">
    <property type="term" value="F:alpha-mannosidase activity"/>
    <property type="evidence" value="ECO:0007669"/>
    <property type="project" value="InterPro"/>
</dbReference>
<dbReference type="GO" id="GO:0046872">
    <property type="term" value="F:metal ion binding"/>
    <property type="evidence" value="ECO:0007669"/>
    <property type="project" value="UniProtKB-KW"/>
</dbReference>
<dbReference type="Proteomes" id="UP000194977">
    <property type="component" value="Unassembled WGS sequence"/>
</dbReference>
<reference evidence="8 9" key="1">
    <citation type="submission" date="2017-03" db="EMBL/GenBank/DDBJ databases">
        <title>Comparative genomics of honeybee gut symbionts reveal geographically distinct and subgroup specific antibiotic resistance.</title>
        <authorList>
            <person name="Ludvigsen J."/>
            <person name="Porcellato D."/>
            <person name="Labee-Lund T.M."/>
            <person name="Amdam G.V."/>
            <person name="Rudi K."/>
        </authorList>
    </citation>
    <scope>NUCLEOTIDE SEQUENCE [LARGE SCALE GENOMIC DNA]</scope>
    <source>
        <strain evidence="6 9">A-7-12</strain>
        <strain evidence="7 8">A-9-12</strain>
    </source>
</reference>
<dbReference type="InterPro" id="IPR000602">
    <property type="entry name" value="Glyco_hydro_38_N"/>
</dbReference>
<evidence type="ECO:0000256" key="4">
    <source>
        <dbReference type="ARBA" id="ARBA00023295"/>
    </source>
</evidence>
<evidence type="ECO:0000256" key="3">
    <source>
        <dbReference type="ARBA" id="ARBA00022801"/>
    </source>
</evidence>
<dbReference type="SUPFAM" id="SSF88713">
    <property type="entry name" value="Glycoside hydrolase/deacetylase"/>
    <property type="match status" value="1"/>
</dbReference>
<dbReference type="AlphaFoldDB" id="A0A242NL55"/>
<evidence type="ECO:0000313" key="7">
    <source>
        <dbReference type="EMBL" id="OTQ11732.1"/>
    </source>
</evidence>
<dbReference type="InterPro" id="IPR011682">
    <property type="entry name" value="Glyco_hydro_38_C"/>
</dbReference>
<evidence type="ECO:0000259" key="5">
    <source>
        <dbReference type="SMART" id="SM00872"/>
    </source>
</evidence>
<comment type="similarity">
    <text evidence="1">Belongs to the glycosyl hydrolase 38 family.</text>
</comment>
<dbReference type="Pfam" id="PF09261">
    <property type="entry name" value="Alpha-mann_mid"/>
    <property type="match status" value="1"/>
</dbReference>
<dbReference type="NCBIfam" id="NF007331">
    <property type="entry name" value="PRK09819.1"/>
    <property type="match status" value="1"/>
</dbReference>
<dbReference type="SMART" id="SM00872">
    <property type="entry name" value="Alpha-mann_mid"/>
    <property type="match status" value="1"/>
</dbReference>
<dbReference type="PANTHER" id="PTHR46017">
    <property type="entry name" value="ALPHA-MANNOSIDASE 2C1"/>
    <property type="match status" value="1"/>
</dbReference>
<feature type="domain" description="Glycoside hydrolase family 38 central" evidence="5">
    <location>
        <begin position="278"/>
        <end position="356"/>
    </location>
</feature>
<keyword evidence="4" id="KW-0326">Glycosidase</keyword>
<dbReference type="InterPro" id="IPR027291">
    <property type="entry name" value="Glyco_hydro_38_N_sf"/>
</dbReference>
<evidence type="ECO:0000256" key="1">
    <source>
        <dbReference type="ARBA" id="ARBA00009792"/>
    </source>
</evidence>
<dbReference type="GO" id="GO:0009313">
    <property type="term" value="P:oligosaccharide catabolic process"/>
    <property type="evidence" value="ECO:0007669"/>
    <property type="project" value="TreeGrafter"/>
</dbReference>
<dbReference type="Pfam" id="PF07748">
    <property type="entry name" value="Glyco_hydro_38C"/>
    <property type="match status" value="1"/>
</dbReference>
<dbReference type="InterPro" id="IPR011330">
    <property type="entry name" value="Glyco_hydro/deAcase_b/a-brl"/>
</dbReference>
<dbReference type="RefSeq" id="WP_086271650.1">
    <property type="nucleotide sequence ID" value="NZ_MZNE01000091.1"/>
</dbReference>
<dbReference type="CDD" id="cd10815">
    <property type="entry name" value="GH38N_AMII_EcMngB_like"/>
    <property type="match status" value="1"/>
</dbReference>
<protein>
    <submittedName>
        <fullName evidence="6">Alpha-mannosidase</fullName>
    </submittedName>
</protein>
<name>A0A242NL55_9GAMM</name>
<dbReference type="SUPFAM" id="SSF74650">
    <property type="entry name" value="Galactose mutarotase-like"/>
    <property type="match status" value="1"/>
</dbReference>
<gene>
    <name evidence="7" type="ORF">B6C91_01510</name>
    <name evidence="6" type="ORF">B6D08_00695</name>
</gene>
<sequence length="898" mass="103369">MMKKVHVVPHTHWDREWYFTTSRSKVYLMHDFKRVIELLEDENGYDSFLLDGQASLLDDYLKWRPQDKHRIESLVKKGKLIIGPWYTQTDQLVISGESIIRNMQYGIRICSEFGGYMPVGYVPDSFGQSSSMPQIYLEFGIKDTMFWRGVSDDEVKKTEYRWKGEDGSIVNVFQIPSGYYIGGAIPEDSQELATYLKQDPFRKTWARSSTNHVFFPNGFDQAPPRENLLELIARMNELYKDEFELEISTIENYINAIKNENPDLEEISGELINGKLMRIHKTIFSSRSDLKQLNTQTQNYLVNIMEPILSISMSLGFEYPVETVREIWKLMFENAAHDSIGSCVSDSANEDIYMRYKQIRDISENLIELTMRNISMRIDNFSGKEITLTVFNTFNKSRSGIIEADVYLPQEDFRILDQQGMEIPYTILELVDQTQYVLNQGNILNPSKKIYIPKKVYKAKIALESSNLPGLGYNQLTLDLNGSTHKKIKQKSTNVIENTYYTITVNKNGSLDILDKKSNVTYKNQAIIEDNGDDGDSFNYSPPVNDLVVYSTDFSPTITIKESDIVSMVCIDFEMLVPKNLQERSQRKCTTLLPITLNLTIKKDSPVIDFSLQVDNTLVDSHRVCVSFDTSIASKFSTADHQFGVIKRPVLFEKEMSLWEQNKNSWSEQPIAIETCQTFVTLSDENKGVAVVPKGVREYEIIGDDYSIIRLTIFRTYGFMGKENLMYRPGRASGETTIKTPDAQCHKYMTYSFSVFYYSESFNSSNVAELAKQILSPVQVYQIADFLNSRLIFTLSDVDKTLPVTFSMMETSGDLILSVIKKAEERPGYILRFYNGKYKQISHSTIKFKHKIKLAEKVNLQEHCLDNIDIFNNSIDIKGIEHAKFVTIYIEFENELTH</sequence>
<dbReference type="GO" id="GO:0006013">
    <property type="term" value="P:mannose metabolic process"/>
    <property type="evidence" value="ECO:0007669"/>
    <property type="project" value="InterPro"/>
</dbReference>
<accession>A0A242NL55</accession>
<evidence type="ECO:0000313" key="8">
    <source>
        <dbReference type="Proteomes" id="UP000194800"/>
    </source>
</evidence>
<dbReference type="InterPro" id="IPR037094">
    <property type="entry name" value="Glyco_hydro_38_cen_sf"/>
</dbReference>
<dbReference type="InterPro" id="IPR011013">
    <property type="entry name" value="Gal_mutarotase_sf_dom"/>
</dbReference>
<comment type="caution">
    <text evidence="6">The sequence shown here is derived from an EMBL/GenBank/DDBJ whole genome shotgun (WGS) entry which is preliminary data.</text>
</comment>
<evidence type="ECO:0000313" key="9">
    <source>
        <dbReference type="Proteomes" id="UP000194977"/>
    </source>
</evidence>
<dbReference type="GO" id="GO:0030246">
    <property type="term" value="F:carbohydrate binding"/>
    <property type="evidence" value="ECO:0007669"/>
    <property type="project" value="InterPro"/>
</dbReference>
<dbReference type="Gene3D" id="3.20.110.10">
    <property type="entry name" value="Glycoside hydrolase 38, N terminal domain"/>
    <property type="match status" value="1"/>
</dbReference>
<dbReference type="EMBL" id="NART01000003">
    <property type="protein sequence ID" value="OTQ11732.1"/>
    <property type="molecule type" value="Genomic_DNA"/>
</dbReference>
<dbReference type="SUPFAM" id="SSF88688">
    <property type="entry name" value="Families 57/38 glycoside transferase middle domain"/>
    <property type="match status" value="1"/>
</dbReference>
<evidence type="ECO:0000313" key="6">
    <source>
        <dbReference type="EMBL" id="OTQ01413.1"/>
    </source>
</evidence>
<dbReference type="InterPro" id="IPR028995">
    <property type="entry name" value="Glyco_hydro_57/38_cen_sf"/>
</dbReference>
<dbReference type="Gene3D" id="2.70.98.30">
    <property type="entry name" value="Golgi alpha-mannosidase II, domain 4"/>
    <property type="match status" value="1"/>
</dbReference>